<dbReference type="EMBL" id="GL733489">
    <property type="protein sequence ID" value="EFX62602.1"/>
    <property type="molecule type" value="Genomic_DNA"/>
</dbReference>
<evidence type="ECO:0000313" key="3">
    <source>
        <dbReference type="Proteomes" id="UP000000305"/>
    </source>
</evidence>
<feature type="compositionally biased region" description="Polar residues" evidence="1">
    <location>
        <begin position="109"/>
        <end position="124"/>
    </location>
</feature>
<dbReference type="KEGG" id="dpx:DAPPUDRAFT_336726"/>
<accession>E9I078</accession>
<gene>
    <name evidence="2" type="ORF">DAPPUDRAFT_336726</name>
</gene>
<keyword evidence="3" id="KW-1185">Reference proteome</keyword>
<sequence>MKLTLVHPGNLHTSCCKKLVLKSLYPRSTCWSFDDVVNEEQTPQLVCESAANRKSNRVVSLTEKVKLLHQEKKKKVASDGTDKEKLALKAEKEKKMKADRRQLAKKNLDSFQQTSTLPSVSAPTSVLSVSDDDDKDSQDFDKIMFKLKENILNYAAASSTASVATPLEDVRKLEDRMHY</sequence>
<dbReference type="AlphaFoldDB" id="E9I078"/>
<dbReference type="Proteomes" id="UP000000305">
    <property type="component" value="Unassembled WGS sequence"/>
</dbReference>
<dbReference type="HOGENOM" id="CLU_1645455_0_0_1"/>
<dbReference type="InParanoid" id="E9I078"/>
<reference evidence="2 3" key="1">
    <citation type="journal article" date="2011" name="Science">
        <title>The ecoresponsive genome of Daphnia pulex.</title>
        <authorList>
            <person name="Colbourne J.K."/>
            <person name="Pfrender M.E."/>
            <person name="Gilbert D."/>
            <person name="Thomas W.K."/>
            <person name="Tucker A."/>
            <person name="Oakley T.H."/>
            <person name="Tokishita S."/>
            <person name="Aerts A."/>
            <person name="Arnold G.J."/>
            <person name="Basu M.K."/>
            <person name="Bauer D.J."/>
            <person name="Caceres C.E."/>
            <person name="Carmel L."/>
            <person name="Casola C."/>
            <person name="Choi J.H."/>
            <person name="Detter J.C."/>
            <person name="Dong Q."/>
            <person name="Dusheyko S."/>
            <person name="Eads B.D."/>
            <person name="Frohlich T."/>
            <person name="Geiler-Samerotte K.A."/>
            <person name="Gerlach D."/>
            <person name="Hatcher P."/>
            <person name="Jogdeo S."/>
            <person name="Krijgsveld J."/>
            <person name="Kriventseva E.V."/>
            <person name="Kultz D."/>
            <person name="Laforsch C."/>
            <person name="Lindquist E."/>
            <person name="Lopez J."/>
            <person name="Manak J.R."/>
            <person name="Muller J."/>
            <person name="Pangilinan J."/>
            <person name="Patwardhan R.P."/>
            <person name="Pitluck S."/>
            <person name="Pritham E.J."/>
            <person name="Rechtsteiner A."/>
            <person name="Rho M."/>
            <person name="Rogozin I.B."/>
            <person name="Sakarya O."/>
            <person name="Salamov A."/>
            <person name="Schaack S."/>
            <person name="Shapiro H."/>
            <person name="Shiga Y."/>
            <person name="Skalitzky C."/>
            <person name="Smith Z."/>
            <person name="Souvorov A."/>
            <person name="Sung W."/>
            <person name="Tang Z."/>
            <person name="Tsuchiya D."/>
            <person name="Tu H."/>
            <person name="Vos H."/>
            <person name="Wang M."/>
            <person name="Wolf Y.I."/>
            <person name="Yamagata H."/>
            <person name="Yamada T."/>
            <person name="Ye Y."/>
            <person name="Shaw J.R."/>
            <person name="Andrews J."/>
            <person name="Crease T.J."/>
            <person name="Tang H."/>
            <person name="Lucas S.M."/>
            <person name="Robertson H.M."/>
            <person name="Bork P."/>
            <person name="Koonin E.V."/>
            <person name="Zdobnov E.M."/>
            <person name="Grigoriev I.V."/>
            <person name="Lynch M."/>
            <person name="Boore J.L."/>
        </authorList>
    </citation>
    <scope>NUCLEOTIDE SEQUENCE [LARGE SCALE GENOMIC DNA]</scope>
</reference>
<proteinExistence type="predicted"/>
<feature type="region of interest" description="Disordered" evidence="1">
    <location>
        <begin position="91"/>
        <end position="135"/>
    </location>
</feature>
<organism evidence="2 3">
    <name type="scientific">Daphnia pulex</name>
    <name type="common">Water flea</name>
    <dbReference type="NCBI Taxonomy" id="6669"/>
    <lineage>
        <taxon>Eukaryota</taxon>
        <taxon>Metazoa</taxon>
        <taxon>Ecdysozoa</taxon>
        <taxon>Arthropoda</taxon>
        <taxon>Crustacea</taxon>
        <taxon>Branchiopoda</taxon>
        <taxon>Diplostraca</taxon>
        <taxon>Cladocera</taxon>
        <taxon>Anomopoda</taxon>
        <taxon>Daphniidae</taxon>
        <taxon>Daphnia</taxon>
    </lineage>
</organism>
<name>E9I078_DAPPU</name>
<evidence type="ECO:0000313" key="2">
    <source>
        <dbReference type="EMBL" id="EFX62602.1"/>
    </source>
</evidence>
<protein>
    <submittedName>
        <fullName evidence="2">Uncharacterized protein</fullName>
    </submittedName>
</protein>
<feature type="compositionally biased region" description="Basic and acidic residues" evidence="1">
    <location>
        <begin position="91"/>
        <end position="108"/>
    </location>
</feature>
<evidence type="ECO:0000256" key="1">
    <source>
        <dbReference type="SAM" id="MobiDB-lite"/>
    </source>
</evidence>